<dbReference type="InterPro" id="IPR013489">
    <property type="entry name" value="CRISPR-assoc_prot_Csm6"/>
</dbReference>
<accession>A0A081PQC8</accession>
<dbReference type="EMBL" id="JPFT01000005">
    <property type="protein sequence ID" value="KEQ32901.1"/>
    <property type="molecule type" value="Genomic_DNA"/>
</dbReference>
<gene>
    <name evidence="3" type="ORF">SK1126_0804</name>
</gene>
<dbReference type="Pfam" id="PF22208">
    <property type="entry name" value="Cas_Csm6_CARF"/>
    <property type="match status" value="1"/>
</dbReference>
<evidence type="ECO:0000259" key="2">
    <source>
        <dbReference type="Pfam" id="PF22208"/>
    </source>
</evidence>
<dbReference type="AlphaFoldDB" id="A0A081PQC8"/>
<dbReference type="PATRIC" id="fig|28037.99.peg.733"/>
<evidence type="ECO:0000259" key="1">
    <source>
        <dbReference type="Pfam" id="PF09659"/>
    </source>
</evidence>
<evidence type="ECO:0000313" key="4">
    <source>
        <dbReference type="Proteomes" id="UP000028093"/>
    </source>
</evidence>
<dbReference type="Pfam" id="PF09659">
    <property type="entry name" value="Cas_Csm6_HEPN"/>
    <property type="match status" value="1"/>
</dbReference>
<dbReference type="RefSeq" id="WP_033681622.1">
    <property type="nucleotide sequence ID" value="NZ_JPFT01000005.1"/>
</dbReference>
<feature type="domain" description="Csm6 CARF" evidence="2">
    <location>
        <begin position="71"/>
        <end position="167"/>
    </location>
</feature>
<organism evidence="3 4">
    <name type="scientific">Streptococcus mitis</name>
    <dbReference type="NCBI Taxonomy" id="28037"/>
    <lineage>
        <taxon>Bacteria</taxon>
        <taxon>Bacillati</taxon>
        <taxon>Bacillota</taxon>
        <taxon>Bacilli</taxon>
        <taxon>Lactobacillales</taxon>
        <taxon>Streptococcaceae</taxon>
        <taxon>Streptococcus</taxon>
        <taxon>Streptococcus mitis group</taxon>
    </lineage>
</organism>
<evidence type="ECO:0000313" key="3">
    <source>
        <dbReference type="EMBL" id="KEQ32901.1"/>
    </source>
</evidence>
<sequence length="429" mass="49776">MTILISAVGTTDPISNNRDAALLHIARTYRPEKIVLVYSEEMLIKKDLIEQAIFSIEDYHPDVTIESTILKNDEVYLFDKMYEVMGQIVEKHSGTDHQLILNLSSGTPQMISALFALNRIKDYNTQAIQVATPNKSANRKYVPLSSEGEQKLFNENEDNQKDYEDRTIKDEAEKFNQSLIKRHLRNLIASYDYLAAEELVTKKEYNNLLSKKKLSFLRAILNDFVKVFKTQAILKDIQDYPLTDVEKKALNYFLMIEVLKERGQVADVLIKSKSYVEFIIEEKIKKDYPDLIKYDGALPKLNEEYKDFDKILDFIDLEFKKAKGIENEEERIYSPQSTLNLLSYENILTFYQVSPDLLKSLKVITGLNSERNKVAHGLSEIDGKIVNSKKLNQTIDTLRFVLQDTFNIEDHYFGYYQKINNKLLDLLRS</sequence>
<name>A0A081PQC8_STRMT</name>
<protein>
    <submittedName>
        <fullName evidence="3">CRISPR-associated family protein</fullName>
    </submittedName>
</protein>
<dbReference type="NCBIfam" id="TIGR02672">
    <property type="entry name" value="cas_csm6"/>
    <property type="match status" value="1"/>
</dbReference>
<reference evidence="3 4" key="1">
    <citation type="submission" date="2014-05" db="EMBL/GenBank/DDBJ databases">
        <authorList>
            <person name="Daugherty S.C."/>
            <person name="Tallon L.J."/>
            <person name="Sadzewicz L."/>
            <person name="Kilian M."/>
            <person name="Tettelin H."/>
        </authorList>
    </citation>
    <scope>NUCLEOTIDE SEQUENCE [LARGE SCALE GENOMIC DNA]</scope>
    <source>
        <strain evidence="3 4">SK1126</strain>
    </source>
</reference>
<feature type="domain" description="Csm6 HEPN" evidence="1">
    <location>
        <begin position="246"/>
        <end position="423"/>
    </location>
</feature>
<dbReference type="Gene3D" id="3.40.50.10770">
    <property type="entry name" value="Hypothetical protein VC1899 like domain (Restriction endonuclease-like)"/>
    <property type="match status" value="1"/>
</dbReference>
<dbReference type="InterPro" id="IPR053955">
    <property type="entry name" value="Csm6_CARF"/>
</dbReference>
<proteinExistence type="predicted"/>
<dbReference type="Proteomes" id="UP000028093">
    <property type="component" value="Unassembled WGS sequence"/>
</dbReference>
<dbReference type="InterPro" id="IPR053941">
    <property type="entry name" value="Csm6_HEPN"/>
</dbReference>
<comment type="caution">
    <text evidence="3">The sequence shown here is derived from an EMBL/GenBank/DDBJ whole genome shotgun (WGS) entry which is preliminary data.</text>
</comment>